<dbReference type="EMBL" id="BART01023041">
    <property type="protein sequence ID" value="GAH03573.1"/>
    <property type="molecule type" value="Genomic_DNA"/>
</dbReference>
<sequence>MTYKGNTSFINLGELGQKLPGINNISHYISTEYTATAAMTMKIEGENCHPITGQNSSTGLYSLMT</sequence>
<gene>
    <name evidence="1" type="ORF">S01H4_42036</name>
</gene>
<evidence type="ECO:0000313" key="1">
    <source>
        <dbReference type="EMBL" id="GAH03573.1"/>
    </source>
</evidence>
<name>X1E4J3_9ZZZZ</name>
<protein>
    <submittedName>
        <fullName evidence="1">Uncharacterized protein</fullName>
    </submittedName>
</protein>
<comment type="caution">
    <text evidence="1">The sequence shown here is derived from an EMBL/GenBank/DDBJ whole genome shotgun (WGS) entry which is preliminary data.</text>
</comment>
<organism evidence="1">
    <name type="scientific">marine sediment metagenome</name>
    <dbReference type="NCBI Taxonomy" id="412755"/>
    <lineage>
        <taxon>unclassified sequences</taxon>
        <taxon>metagenomes</taxon>
        <taxon>ecological metagenomes</taxon>
    </lineage>
</organism>
<accession>X1E4J3</accession>
<proteinExistence type="predicted"/>
<reference evidence="1" key="1">
    <citation type="journal article" date="2014" name="Front. Microbiol.">
        <title>High frequency of phylogenetically diverse reductive dehalogenase-homologous genes in deep subseafloor sedimentary metagenomes.</title>
        <authorList>
            <person name="Kawai M."/>
            <person name="Futagami T."/>
            <person name="Toyoda A."/>
            <person name="Takaki Y."/>
            <person name="Nishi S."/>
            <person name="Hori S."/>
            <person name="Arai W."/>
            <person name="Tsubouchi T."/>
            <person name="Morono Y."/>
            <person name="Uchiyama I."/>
            <person name="Ito T."/>
            <person name="Fujiyama A."/>
            <person name="Inagaki F."/>
            <person name="Takami H."/>
        </authorList>
    </citation>
    <scope>NUCLEOTIDE SEQUENCE</scope>
    <source>
        <strain evidence="1">Expedition CK06-06</strain>
    </source>
</reference>
<dbReference type="AlphaFoldDB" id="X1E4J3"/>